<dbReference type="AlphaFoldDB" id="A0A061SD43"/>
<protein>
    <submittedName>
        <fullName evidence="1">Uncharacterized protein</fullName>
    </submittedName>
</protein>
<sequence length="73" mass="7711">CRSSQGSPPSWPARRGAARFFEGAAEGPSVTGPPSGGRRRCARAGEACRIDRLRGRWTAPPLPTSSAARGGFW</sequence>
<dbReference type="EMBL" id="GBEZ01001945">
    <property type="protein sequence ID" value="JAC83072.1"/>
    <property type="molecule type" value="Transcribed_RNA"/>
</dbReference>
<organism evidence="1">
    <name type="scientific">Tetraselmis sp. GSL018</name>
    <dbReference type="NCBI Taxonomy" id="582737"/>
    <lineage>
        <taxon>Eukaryota</taxon>
        <taxon>Viridiplantae</taxon>
        <taxon>Chlorophyta</taxon>
        <taxon>core chlorophytes</taxon>
        <taxon>Chlorodendrophyceae</taxon>
        <taxon>Chlorodendrales</taxon>
        <taxon>Chlorodendraceae</taxon>
        <taxon>Tetraselmis</taxon>
    </lineage>
</organism>
<gene>
    <name evidence="1" type="ORF">TSPGSL018_4239</name>
</gene>
<proteinExistence type="predicted"/>
<feature type="non-terminal residue" evidence="1">
    <location>
        <position position="73"/>
    </location>
</feature>
<evidence type="ECO:0000313" key="1">
    <source>
        <dbReference type="EMBL" id="JAC83072.1"/>
    </source>
</evidence>
<feature type="non-terminal residue" evidence="1">
    <location>
        <position position="1"/>
    </location>
</feature>
<reference evidence="1" key="1">
    <citation type="submission" date="2014-05" db="EMBL/GenBank/DDBJ databases">
        <title>The transcriptome of the halophilic microalga Tetraselmis sp. GSL018 isolated from the Great Salt Lake, Utah.</title>
        <authorList>
            <person name="Jinkerson R.E."/>
            <person name="D'Adamo S."/>
            <person name="Posewitz M.C."/>
        </authorList>
    </citation>
    <scope>NUCLEOTIDE SEQUENCE</scope>
    <source>
        <strain evidence="1">GSL018</strain>
    </source>
</reference>
<accession>A0A061SD43</accession>
<name>A0A061SD43_9CHLO</name>